<evidence type="ECO:0000256" key="3">
    <source>
        <dbReference type="SAM" id="MobiDB-lite"/>
    </source>
</evidence>
<feature type="region of interest" description="Disordered" evidence="3">
    <location>
        <begin position="452"/>
        <end position="587"/>
    </location>
</feature>
<dbReference type="SUPFAM" id="SSF50044">
    <property type="entry name" value="SH3-domain"/>
    <property type="match status" value="2"/>
</dbReference>
<evidence type="ECO:0000259" key="4">
    <source>
        <dbReference type="PROSITE" id="PS50002"/>
    </source>
</evidence>
<reference evidence="5" key="1">
    <citation type="submission" date="2015-08" db="EMBL/GenBank/DDBJ databases">
        <authorList>
            <person name="Babu N.S."/>
            <person name="Beckwith C.J."/>
            <person name="Beseler K.G."/>
            <person name="Brison A."/>
            <person name="Carone J.V."/>
            <person name="Caskin T.P."/>
            <person name="Diamond M."/>
            <person name="Durham M.E."/>
            <person name="Foxe J.M."/>
            <person name="Go M."/>
            <person name="Henderson B.A."/>
            <person name="Jones I.B."/>
            <person name="McGettigan J.A."/>
            <person name="Micheletti S.J."/>
            <person name="Nasrallah M.E."/>
            <person name="Ortiz D."/>
            <person name="Piller C.R."/>
            <person name="Privatt S.R."/>
            <person name="Schneider S.L."/>
            <person name="Sharp S."/>
            <person name="Smith T.C."/>
            <person name="Stanton J.D."/>
            <person name="Ullery H.E."/>
            <person name="Wilson R.J."/>
            <person name="Serrano M.G."/>
            <person name="Buck G."/>
            <person name="Lee V."/>
            <person name="Wang Y."/>
            <person name="Carvalho R."/>
            <person name="Voegtly L."/>
            <person name="Shi R."/>
            <person name="Duckworth R."/>
            <person name="Johnson A."/>
            <person name="Loviza R."/>
            <person name="Walstead R."/>
            <person name="Shah Z."/>
            <person name="Kiflezghi M."/>
            <person name="Wade K."/>
            <person name="Ball S.L."/>
            <person name="Bradley K.W."/>
            <person name="Asai D.J."/>
            <person name="Bowman C.A."/>
            <person name="Russell D.A."/>
            <person name="Pope W.H."/>
            <person name="Jacobs-Sera D."/>
            <person name="Hendrix R.W."/>
            <person name="Hatfull G.F."/>
        </authorList>
    </citation>
    <scope>NUCLEOTIDE SEQUENCE</scope>
</reference>
<dbReference type="InterPro" id="IPR036028">
    <property type="entry name" value="SH3-like_dom_sf"/>
</dbReference>
<feature type="non-terminal residue" evidence="5">
    <location>
        <position position="1"/>
    </location>
</feature>
<feature type="compositionally biased region" description="Low complexity" evidence="3">
    <location>
        <begin position="317"/>
        <end position="327"/>
    </location>
</feature>
<feature type="region of interest" description="Disordered" evidence="3">
    <location>
        <begin position="389"/>
        <end position="437"/>
    </location>
</feature>
<accession>A0A1D1ZU55</accession>
<name>A0A1D1ZU55_AUXPR</name>
<dbReference type="AlphaFoldDB" id="A0A1D1ZU55"/>
<feature type="region of interest" description="Disordered" evidence="3">
    <location>
        <begin position="184"/>
        <end position="208"/>
    </location>
</feature>
<gene>
    <name evidence="5" type="ORF">g.35509</name>
</gene>
<dbReference type="Pfam" id="PF00018">
    <property type="entry name" value="SH3_1"/>
    <property type="match status" value="2"/>
</dbReference>
<feature type="domain" description="SH3" evidence="4">
    <location>
        <begin position="330"/>
        <end position="387"/>
    </location>
</feature>
<keyword evidence="1 2" id="KW-0728">SH3 domain</keyword>
<evidence type="ECO:0000313" key="5">
    <source>
        <dbReference type="EMBL" id="JAT70472.1"/>
    </source>
</evidence>
<proteinExistence type="predicted"/>
<evidence type="ECO:0000256" key="1">
    <source>
        <dbReference type="ARBA" id="ARBA00022443"/>
    </source>
</evidence>
<feature type="region of interest" description="Disordered" evidence="3">
    <location>
        <begin position="280"/>
        <end position="327"/>
    </location>
</feature>
<dbReference type="Gene3D" id="2.30.30.40">
    <property type="entry name" value="SH3 Domains"/>
    <property type="match status" value="2"/>
</dbReference>
<dbReference type="CDD" id="cd00174">
    <property type="entry name" value="SH3"/>
    <property type="match status" value="1"/>
</dbReference>
<sequence length="644" mass="63108">AAPAAPAPNLFAREASAPPSLRAACPRLAAVVASLAAALGAGGWELRCAAARALATLGLRAGEPARAHAYALLCNAAAAPGDALGAASATAPGLAAMDAVYATLAAASRLWVRHGADPARWPADDALALALRAARVRARVEATVCALPAGDAGVLGHAAARLLAEHPATADGAAAELLARREPGVNDGSALGAPSSHPSDTAGSELARAKASEVDAILSGGSEDVSLGLASQFSPVLADKNREVEDLLAGRTAPEASPWGNGASAGAGSDAAVFETFGTTRASGGSPDATPRFGTGTFPPLEPTPEETEAGEGGWAAAGPPAGAPHGPRIATVAHMFIADYSQPDELSVFEGDAVEVLEESEGWALVKDPSGAQGLVPLSYLAFPSAGGANGGAARPDGSFGDAGGVTRRSRSLSRTVSGPGSPGPWGGAGRPARQPSLQSKEDLLGDMFDRAGDQHAAGGTFGGDARAHSFGTPPGGGDEDAALFGGGYSAPLPPEAAPRRAGGGGGSPAQGQRRRFGSGDWGGLLGGGGSARHGGADAGPGPARMLSGVGGLHHRTVSGGSSERGGASTPVSPGGGGGRPGTASEGDRAIVAGFAAEMEGELTVAPGDRVLVHNDADGWARVMRLSDGRSGLVPSWAVAGGA</sequence>
<feature type="compositionally biased region" description="Gly residues" evidence="3">
    <location>
        <begin position="521"/>
        <end position="540"/>
    </location>
</feature>
<dbReference type="InterPro" id="IPR001452">
    <property type="entry name" value="SH3_domain"/>
</dbReference>
<evidence type="ECO:0000256" key="2">
    <source>
        <dbReference type="PROSITE-ProRule" id="PRU00192"/>
    </source>
</evidence>
<protein>
    <recommendedName>
        <fullName evidence="4">SH3 domain-containing protein</fullName>
    </recommendedName>
</protein>
<dbReference type="SMART" id="SM00326">
    <property type="entry name" value="SH3"/>
    <property type="match status" value="2"/>
</dbReference>
<dbReference type="PROSITE" id="PS50002">
    <property type="entry name" value="SH3"/>
    <property type="match status" value="1"/>
</dbReference>
<organism evidence="5">
    <name type="scientific">Auxenochlorella protothecoides</name>
    <name type="common">Green microalga</name>
    <name type="synonym">Chlorella protothecoides</name>
    <dbReference type="NCBI Taxonomy" id="3075"/>
    <lineage>
        <taxon>Eukaryota</taxon>
        <taxon>Viridiplantae</taxon>
        <taxon>Chlorophyta</taxon>
        <taxon>core chlorophytes</taxon>
        <taxon>Trebouxiophyceae</taxon>
        <taxon>Chlorellales</taxon>
        <taxon>Chlorellaceae</taxon>
        <taxon>Auxenochlorella</taxon>
    </lineage>
</organism>
<dbReference type="EMBL" id="GDKF01008150">
    <property type="protein sequence ID" value="JAT70472.1"/>
    <property type="molecule type" value="Transcribed_RNA"/>
</dbReference>